<dbReference type="Proteomes" id="UP000184164">
    <property type="component" value="Unassembled WGS sequence"/>
</dbReference>
<sequence length="165" mass="18911">MKRIIFFSIFFLLIIGARAQGFKQAVGIRAGWINPGIEYRYYTSEDHSLRALLAARDGGVQLHALTEFHQYDLFSFSEQLVFFYGAGVHFGFQSWDETVFTETIRFHETRHSLVAGIDGVAGVEYVFYEAPVKLGLEVKPYLDVFGRYGFDVRLLDVALTVKYLF</sequence>
<evidence type="ECO:0000313" key="2">
    <source>
        <dbReference type="Proteomes" id="UP000184164"/>
    </source>
</evidence>
<protein>
    <recommendedName>
        <fullName evidence="3">Outer membrane protein beta-barrel domain-containing protein</fullName>
    </recommendedName>
</protein>
<evidence type="ECO:0008006" key="3">
    <source>
        <dbReference type="Google" id="ProtNLM"/>
    </source>
</evidence>
<dbReference type="STRING" id="1484053.SAMN05444274_104188"/>
<keyword evidence="2" id="KW-1185">Reference proteome</keyword>
<evidence type="ECO:0000313" key="1">
    <source>
        <dbReference type="EMBL" id="SHF25349.1"/>
    </source>
</evidence>
<name>A0A1M5A4W1_9BACT</name>
<accession>A0A1M5A4W1</accession>
<dbReference type="RefSeq" id="WP_073001208.1">
    <property type="nucleotide sequence ID" value="NZ_FQUM01000004.1"/>
</dbReference>
<dbReference type="OrthoDB" id="981167at2"/>
<proteinExistence type="predicted"/>
<organism evidence="1 2">
    <name type="scientific">Mariniphaga anaerophila</name>
    <dbReference type="NCBI Taxonomy" id="1484053"/>
    <lineage>
        <taxon>Bacteria</taxon>
        <taxon>Pseudomonadati</taxon>
        <taxon>Bacteroidota</taxon>
        <taxon>Bacteroidia</taxon>
        <taxon>Marinilabiliales</taxon>
        <taxon>Prolixibacteraceae</taxon>
        <taxon>Mariniphaga</taxon>
    </lineage>
</organism>
<reference evidence="1 2" key="1">
    <citation type="submission" date="2016-11" db="EMBL/GenBank/DDBJ databases">
        <authorList>
            <person name="Jaros S."/>
            <person name="Januszkiewicz K."/>
            <person name="Wedrychowicz H."/>
        </authorList>
    </citation>
    <scope>NUCLEOTIDE SEQUENCE [LARGE SCALE GENOMIC DNA]</scope>
    <source>
        <strain evidence="1 2">DSM 26910</strain>
    </source>
</reference>
<dbReference type="EMBL" id="FQUM01000004">
    <property type="protein sequence ID" value="SHF25349.1"/>
    <property type="molecule type" value="Genomic_DNA"/>
</dbReference>
<dbReference type="AlphaFoldDB" id="A0A1M5A4W1"/>
<gene>
    <name evidence="1" type="ORF">SAMN05444274_104188</name>
</gene>